<comment type="caution">
    <text evidence="2">The sequence shown here is derived from an EMBL/GenBank/DDBJ whole genome shotgun (WGS) entry which is preliminary data.</text>
</comment>
<dbReference type="AlphaFoldDB" id="B9XKA1"/>
<dbReference type="RefSeq" id="WP_007416244.1">
    <property type="nucleotide sequence ID" value="NZ_ABOX02000024.1"/>
</dbReference>
<gene>
    <name evidence="2" type="ORF">Cflav_PD2560</name>
</gene>
<feature type="domain" description="Knr4/Smi1-like" evidence="1">
    <location>
        <begin position="12"/>
        <end position="152"/>
    </location>
</feature>
<dbReference type="Pfam" id="PF09346">
    <property type="entry name" value="SMI1_KNR4"/>
    <property type="match status" value="1"/>
</dbReference>
<dbReference type="InterPro" id="IPR018958">
    <property type="entry name" value="Knr4/Smi1-like_dom"/>
</dbReference>
<dbReference type="Proteomes" id="UP000003688">
    <property type="component" value="Unassembled WGS sequence"/>
</dbReference>
<name>B9XKA1_PEDPL</name>
<dbReference type="SUPFAM" id="SSF160631">
    <property type="entry name" value="SMI1/KNR4-like"/>
    <property type="match status" value="1"/>
</dbReference>
<evidence type="ECO:0000259" key="1">
    <source>
        <dbReference type="SMART" id="SM00860"/>
    </source>
</evidence>
<sequence length="158" mass="17654">MKNVILLNPPAPATDKDIAELEAAISRRIPDSLKTLLMRSDGGILSCENSMTNAKLPSGAKLELEVQRFYSVAMILEDLKTYAGRVPKNFLPFADTLEGDLFCLNLDERQSGVYFWDHEREEEAYILVDKVPDPAQTNIYPVAPSLETFVDTLAMDES</sequence>
<reference evidence="2 3" key="1">
    <citation type="journal article" date="2011" name="J. Bacteriol.">
        <title>Genome sequence of 'Pedosphaera parvula' Ellin514, an aerobic Verrucomicrobial isolate from pasture soil.</title>
        <authorList>
            <person name="Kant R."/>
            <person name="van Passel M.W."/>
            <person name="Sangwan P."/>
            <person name="Palva A."/>
            <person name="Lucas S."/>
            <person name="Copeland A."/>
            <person name="Lapidus A."/>
            <person name="Glavina Del Rio T."/>
            <person name="Dalin E."/>
            <person name="Tice H."/>
            <person name="Bruce D."/>
            <person name="Goodwin L."/>
            <person name="Pitluck S."/>
            <person name="Chertkov O."/>
            <person name="Larimer F.W."/>
            <person name="Land M.L."/>
            <person name="Hauser L."/>
            <person name="Brettin T.S."/>
            <person name="Detter J.C."/>
            <person name="Han S."/>
            <person name="de Vos W.M."/>
            <person name="Janssen P.H."/>
            <person name="Smidt H."/>
        </authorList>
    </citation>
    <scope>NUCLEOTIDE SEQUENCE [LARGE SCALE GENOMIC DNA]</scope>
    <source>
        <strain evidence="2 3">Ellin514</strain>
    </source>
</reference>
<dbReference type="EMBL" id="ABOX02000024">
    <property type="protein sequence ID" value="EEF59739.1"/>
    <property type="molecule type" value="Genomic_DNA"/>
</dbReference>
<keyword evidence="3" id="KW-1185">Reference proteome</keyword>
<dbReference type="OrthoDB" id="6637351at2"/>
<dbReference type="SMART" id="SM00860">
    <property type="entry name" value="SMI1_KNR4"/>
    <property type="match status" value="1"/>
</dbReference>
<proteinExistence type="predicted"/>
<dbReference type="InterPro" id="IPR037883">
    <property type="entry name" value="Knr4/Smi1-like_sf"/>
</dbReference>
<dbReference type="Gene3D" id="3.40.1580.10">
    <property type="entry name" value="SMI1/KNR4-like"/>
    <property type="match status" value="1"/>
</dbReference>
<organism evidence="2 3">
    <name type="scientific">Pedosphaera parvula (strain Ellin514)</name>
    <dbReference type="NCBI Taxonomy" id="320771"/>
    <lineage>
        <taxon>Bacteria</taxon>
        <taxon>Pseudomonadati</taxon>
        <taxon>Verrucomicrobiota</taxon>
        <taxon>Pedosphaerae</taxon>
        <taxon>Pedosphaerales</taxon>
        <taxon>Pedosphaeraceae</taxon>
        <taxon>Pedosphaera</taxon>
    </lineage>
</organism>
<dbReference type="STRING" id="320771.Cflav_PD2560"/>
<evidence type="ECO:0000313" key="3">
    <source>
        <dbReference type="Proteomes" id="UP000003688"/>
    </source>
</evidence>
<protein>
    <submittedName>
        <fullName evidence="2">Asp/Glu racemase</fullName>
    </submittedName>
</protein>
<accession>B9XKA1</accession>
<evidence type="ECO:0000313" key="2">
    <source>
        <dbReference type="EMBL" id="EEF59739.1"/>
    </source>
</evidence>